<dbReference type="AlphaFoldDB" id="A0A8X6Y9S4"/>
<dbReference type="OrthoDB" id="6433776at2759"/>
<evidence type="ECO:0000313" key="2">
    <source>
        <dbReference type="Proteomes" id="UP000886998"/>
    </source>
</evidence>
<organism evidence="1 2">
    <name type="scientific">Trichonephila inaurata madagascariensis</name>
    <dbReference type="NCBI Taxonomy" id="2747483"/>
    <lineage>
        <taxon>Eukaryota</taxon>
        <taxon>Metazoa</taxon>
        <taxon>Ecdysozoa</taxon>
        <taxon>Arthropoda</taxon>
        <taxon>Chelicerata</taxon>
        <taxon>Arachnida</taxon>
        <taxon>Araneae</taxon>
        <taxon>Araneomorphae</taxon>
        <taxon>Entelegynae</taxon>
        <taxon>Araneoidea</taxon>
        <taxon>Nephilidae</taxon>
        <taxon>Trichonephila</taxon>
        <taxon>Trichonephila inaurata</taxon>
    </lineage>
</organism>
<dbReference type="Proteomes" id="UP000886998">
    <property type="component" value="Unassembled WGS sequence"/>
</dbReference>
<reference evidence="1" key="1">
    <citation type="submission" date="2020-08" db="EMBL/GenBank/DDBJ databases">
        <title>Multicomponent nature underlies the extraordinary mechanical properties of spider dragline silk.</title>
        <authorList>
            <person name="Kono N."/>
            <person name="Nakamura H."/>
            <person name="Mori M."/>
            <person name="Yoshida Y."/>
            <person name="Ohtoshi R."/>
            <person name="Malay A.D."/>
            <person name="Moran D.A.P."/>
            <person name="Tomita M."/>
            <person name="Numata K."/>
            <person name="Arakawa K."/>
        </authorList>
    </citation>
    <scope>NUCLEOTIDE SEQUENCE</scope>
</reference>
<gene>
    <name evidence="1" type="primary">AVEN_26444_1</name>
    <name evidence="1" type="ORF">TNIN_270381</name>
</gene>
<proteinExistence type="predicted"/>
<name>A0A8X6Y9S4_9ARAC</name>
<accession>A0A8X6Y9S4</accession>
<comment type="caution">
    <text evidence="1">The sequence shown here is derived from an EMBL/GenBank/DDBJ whole genome shotgun (WGS) entry which is preliminary data.</text>
</comment>
<protein>
    <submittedName>
        <fullName evidence="1">Peptidase A2 domain-containing protein</fullName>
    </submittedName>
</protein>
<sequence length="216" mass="23880">MHSRLPLISEAIRRIPIPADNHSADYSVISEELRRQLNVPMFDETGLALKTACGKPVATSGRCVLKIVEILQLAETFPNTSSNESDFSLSAATDYLIEPNSSKQICALNTDIQDVNEALIIGNKDPMCERELSIPASIVNIESGCCKVWITNFSHRIQLIPKGINVACLTTIEKDAICSLKNEDRSGSQGRKARTRITREKLGLLDVELTLRRNNC</sequence>
<keyword evidence="2" id="KW-1185">Reference proteome</keyword>
<evidence type="ECO:0000313" key="1">
    <source>
        <dbReference type="EMBL" id="GFY68318.1"/>
    </source>
</evidence>
<dbReference type="EMBL" id="BMAV01016990">
    <property type="protein sequence ID" value="GFY68318.1"/>
    <property type="molecule type" value="Genomic_DNA"/>
</dbReference>